<evidence type="ECO:0000313" key="2">
    <source>
        <dbReference type="EMBL" id="QCC86479.1"/>
    </source>
</evidence>
<dbReference type="Gene3D" id="3.40.50.2300">
    <property type="match status" value="2"/>
</dbReference>
<feature type="region of interest" description="Disordered" evidence="1">
    <location>
        <begin position="419"/>
        <end position="464"/>
    </location>
</feature>
<dbReference type="SUPFAM" id="SSF53822">
    <property type="entry name" value="Periplasmic binding protein-like I"/>
    <property type="match status" value="1"/>
</dbReference>
<dbReference type="OrthoDB" id="5410879at2"/>
<name>A0A4P7UJY0_DESDE</name>
<organism evidence="2 3">
    <name type="scientific">Desulfovibrio desulfuricans</name>
    <dbReference type="NCBI Taxonomy" id="876"/>
    <lineage>
        <taxon>Bacteria</taxon>
        <taxon>Pseudomonadati</taxon>
        <taxon>Thermodesulfobacteriota</taxon>
        <taxon>Desulfovibrionia</taxon>
        <taxon>Desulfovibrionales</taxon>
        <taxon>Desulfovibrionaceae</taxon>
        <taxon>Desulfovibrio</taxon>
    </lineage>
</organism>
<evidence type="ECO:0008006" key="4">
    <source>
        <dbReference type="Google" id="ProtNLM"/>
    </source>
</evidence>
<dbReference type="RefSeq" id="WP_136400562.1">
    <property type="nucleotide sequence ID" value="NZ_CP036295.1"/>
</dbReference>
<dbReference type="AlphaFoldDB" id="A0A4P7UJY0"/>
<reference evidence="2 3" key="1">
    <citation type="submission" date="2019-02" db="EMBL/GenBank/DDBJ databases">
        <title>Complete Genome Sequence of Desulfovibrio desulfuricans IC1, a Sulfonate Utilizing Anaerobe.</title>
        <authorList>
            <person name="Day L.A."/>
            <person name="De Leon K.B."/>
            <person name="Wall J.D."/>
        </authorList>
    </citation>
    <scope>NUCLEOTIDE SEQUENCE [LARGE SCALE GENOMIC DNA]</scope>
    <source>
        <strain evidence="2 3">IC1</strain>
    </source>
</reference>
<protein>
    <recommendedName>
        <fullName evidence="4">Leucine-binding protein domain-containing protein</fullName>
    </recommendedName>
</protein>
<evidence type="ECO:0000313" key="3">
    <source>
        <dbReference type="Proteomes" id="UP000297065"/>
    </source>
</evidence>
<evidence type="ECO:0000256" key="1">
    <source>
        <dbReference type="SAM" id="MobiDB-lite"/>
    </source>
</evidence>
<accession>A0A4P7UJY0</accession>
<dbReference type="Proteomes" id="UP000297065">
    <property type="component" value="Chromosome"/>
</dbReference>
<sequence length="464" mass="49923">MTIRRPFVVLARNILLLALLGCLAACQMPFGMGQRAPEPKPQPVAPAPATGPCVVLALPSSGTYAAIAGKVRHGAQMAQNELAANGVKLRLETINTEAPDWLQRLDALPQACSVVGGPLQARNYAQAREHGQLEKRAFFTFVPSLEQGDEGARAWRFFPSPQDQIDTLIGFATTGMNIRTYGAFYPTDAYGVRMTGLMEQSLASQNMLLQKASYNPADPTSWSDAVAPLINAQTPQGSKTPVPQTSFEGLFLPDSWKSMEMLTTSLLYNGEDRLVLLGTTLWEQSLSGKTISNADKYALAVFPAAWNQPQAPRALQVPGTDFWNALGYDFVRFAVSMGLDSRLTTPQVTARAQRASKMIWGMAPISWDNAGVAHQKLFLFGVSPTGMTPVNIETFQQTRARVLQQSALRMQGLPPVDATGAPVAAPAAGAEAAPAVQQGQTPPSAPIMSNTPRPSYKLSLPTAR</sequence>
<dbReference type="InterPro" id="IPR028082">
    <property type="entry name" value="Peripla_BP_I"/>
</dbReference>
<gene>
    <name evidence="2" type="ORF">DDIC_11460</name>
</gene>
<dbReference type="EMBL" id="CP036295">
    <property type="protein sequence ID" value="QCC86479.1"/>
    <property type="molecule type" value="Genomic_DNA"/>
</dbReference>
<feature type="compositionally biased region" description="Low complexity" evidence="1">
    <location>
        <begin position="419"/>
        <end position="440"/>
    </location>
</feature>
<proteinExistence type="predicted"/>